<reference evidence="2 3" key="1">
    <citation type="submission" date="2019-06" db="EMBL/GenBank/DDBJ databases">
        <title>Draft genomes of female and male turbot (Scophthalmus maximus).</title>
        <authorList>
            <person name="Xu H."/>
            <person name="Xu X.-W."/>
            <person name="Shao C."/>
            <person name="Chen S."/>
        </authorList>
    </citation>
    <scope>NUCLEOTIDE SEQUENCE [LARGE SCALE GENOMIC DNA]</scope>
    <source>
        <strain evidence="2">Ysfricsl-2016a</strain>
        <tissue evidence="2">Blood</tissue>
    </source>
</reference>
<dbReference type="AlphaFoldDB" id="A0A6A4S7R4"/>
<evidence type="ECO:0000313" key="3">
    <source>
        <dbReference type="Proteomes" id="UP000438429"/>
    </source>
</evidence>
<accession>A0A6A4S7R4</accession>
<proteinExistence type="predicted"/>
<dbReference type="Proteomes" id="UP000438429">
    <property type="component" value="Unassembled WGS sequence"/>
</dbReference>
<comment type="caution">
    <text evidence="2">The sequence shown here is derived from an EMBL/GenBank/DDBJ whole genome shotgun (WGS) entry which is preliminary data.</text>
</comment>
<name>A0A6A4S7R4_SCOMX</name>
<dbReference type="EMBL" id="VEVO01000014">
    <property type="protein sequence ID" value="KAF0031246.1"/>
    <property type="molecule type" value="Genomic_DNA"/>
</dbReference>
<evidence type="ECO:0000256" key="1">
    <source>
        <dbReference type="SAM" id="MobiDB-lite"/>
    </source>
</evidence>
<feature type="region of interest" description="Disordered" evidence="1">
    <location>
        <begin position="163"/>
        <end position="183"/>
    </location>
</feature>
<evidence type="ECO:0000313" key="2">
    <source>
        <dbReference type="EMBL" id="KAF0031246.1"/>
    </source>
</evidence>
<organism evidence="2 3">
    <name type="scientific">Scophthalmus maximus</name>
    <name type="common">Turbot</name>
    <name type="synonym">Psetta maxima</name>
    <dbReference type="NCBI Taxonomy" id="52904"/>
    <lineage>
        <taxon>Eukaryota</taxon>
        <taxon>Metazoa</taxon>
        <taxon>Chordata</taxon>
        <taxon>Craniata</taxon>
        <taxon>Vertebrata</taxon>
        <taxon>Euteleostomi</taxon>
        <taxon>Actinopterygii</taxon>
        <taxon>Neopterygii</taxon>
        <taxon>Teleostei</taxon>
        <taxon>Neoteleostei</taxon>
        <taxon>Acanthomorphata</taxon>
        <taxon>Carangaria</taxon>
        <taxon>Pleuronectiformes</taxon>
        <taxon>Pleuronectoidei</taxon>
        <taxon>Scophthalmidae</taxon>
        <taxon>Scophthalmus</taxon>
    </lineage>
</organism>
<gene>
    <name evidence="2" type="ORF">F2P81_015801</name>
</gene>
<sequence>MEAATPSLPAVISGLTLVREHRVRRPSAATQHTFLRPLDAQCAEASVQDMSAEFPSSPHQPFHTVLRRATVDCNPLPTADLNHEAGARSYLFLCLNNCGFVRLFVYGRRKILAEILFFNGSPPVYLQQHDVCSVIKKLGKDVFSDTRSYDVLKIGDEDKFTGTQSGSDRKTSLNSFSAASSMH</sequence>
<protein>
    <submittedName>
        <fullName evidence="2">Uncharacterized protein</fullName>
    </submittedName>
</protein>